<dbReference type="GO" id="GO:0020037">
    <property type="term" value="F:heme binding"/>
    <property type="evidence" value="ECO:0007669"/>
    <property type="project" value="TreeGrafter"/>
</dbReference>
<dbReference type="InterPro" id="IPR008331">
    <property type="entry name" value="Ferritin_DPS_dom"/>
</dbReference>
<sequence length="184" mass="20737">MEANRKPITGNCNMAGLKPAMLDLPYPPIQVRCRNQGYADLLSFDYCGAVSELSAITQYINNENRLCQENCHLARTILEIAIAEMMHLQKLGELIQLLGGEVDFNAKRPDGKQTMWTPACLALSQNAKKMLCADIEAEKEAIAQYRAHICKISDEYVNAVLRRIIRDEEYHIILLQALLEELSA</sequence>
<dbReference type="OrthoDB" id="9791649at2"/>
<protein>
    <submittedName>
        <fullName evidence="4">Ferritin-like domain protein</fullName>
    </submittedName>
</protein>
<dbReference type="InterPro" id="IPR009078">
    <property type="entry name" value="Ferritin-like_SF"/>
</dbReference>
<gene>
    <name evidence="4" type="ORF">AMURIS_02129</name>
</gene>
<dbReference type="SUPFAM" id="SSF47240">
    <property type="entry name" value="Ferritin-like"/>
    <property type="match status" value="1"/>
</dbReference>
<dbReference type="PANTHER" id="PTHR30295">
    <property type="entry name" value="BACTERIOFERRITIN"/>
    <property type="match status" value="1"/>
</dbReference>
<dbReference type="RefSeq" id="WP_103239669.1">
    <property type="nucleotide sequence ID" value="NZ_JANJZD010000001.1"/>
</dbReference>
<keyword evidence="1" id="KW-0409">Iron storage</keyword>
<evidence type="ECO:0000313" key="4">
    <source>
        <dbReference type="EMBL" id="SOY29414.1"/>
    </source>
</evidence>
<dbReference type="GO" id="GO:0008199">
    <property type="term" value="F:ferric iron binding"/>
    <property type="evidence" value="ECO:0007669"/>
    <property type="project" value="InterPro"/>
</dbReference>
<dbReference type="InterPro" id="IPR012347">
    <property type="entry name" value="Ferritin-like"/>
</dbReference>
<reference evidence="4 5" key="1">
    <citation type="submission" date="2018-01" db="EMBL/GenBank/DDBJ databases">
        <authorList>
            <person name="Gaut B.S."/>
            <person name="Morton B.R."/>
            <person name="Clegg M.T."/>
            <person name="Duvall M.R."/>
        </authorList>
    </citation>
    <scope>NUCLEOTIDE SEQUENCE [LARGE SCALE GENOMIC DNA]</scope>
    <source>
        <strain evidence="4">GP69</strain>
    </source>
</reference>
<keyword evidence="2" id="KW-0408">Iron</keyword>
<dbReference type="GO" id="GO:0004322">
    <property type="term" value="F:ferroxidase activity"/>
    <property type="evidence" value="ECO:0007669"/>
    <property type="project" value="TreeGrafter"/>
</dbReference>
<proteinExistence type="predicted"/>
<evidence type="ECO:0000256" key="1">
    <source>
        <dbReference type="ARBA" id="ARBA00022434"/>
    </source>
</evidence>
<accession>A0A2K4ZG31</accession>
<dbReference type="CDD" id="cd07908">
    <property type="entry name" value="Mn_catalase_like"/>
    <property type="match status" value="1"/>
</dbReference>
<dbReference type="EMBL" id="OFSM01000010">
    <property type="protein sequence ID" value="SOY29414.1"/>
    <property type="molecule type" value="Genomic_DNA"/>
</dbReference>
<dbReference type="GO" id="GO:0005829">
    <property type="term" value="C:cytosol"/>
    <property type="evidence" value="ECO:0007669"/>
    <property type="project" value="TreeGrafter"/>
</dbReference>
<evidence type="ECO:0000313" key="5">
    <source>
        <dbReference type="Proteomes" id="UP000236311"/>
    </source>
</evidence>
<dbReference type="AlphaFoldDB" id="A0A2K4ZG31"/>
<name>A0A2K4ZG31_9FIRM</name>
<evidence type="ECO:0000256" key="2">
    <source>
        <dbReference type="ARBA" id="ARBA00023004"/>
    </source>
</evidence>
<evidence type="ECO:0000259" key="3">
    <source>
        <dbReference type="Pfam" id="PF00210"/>
    </source>
</evidence>
<dbReference type="GO" id="GO:0006879">
    <property type="term" value="P:intracellular iron ion homeostasis"/>
    <property type="evidence" value="ECO:0007669"/>
    <property type="project" value="UniProtKB-KW"/>
</dbReference>
<feature type="domain" description="Ferritin/DPS" evidence="3">
    <location>
        <begin position="73"/>
        <end position="182"/>
    </location>
</feature>
<dbReference type="PANTHER" id="PTHR30295:SF0">
    <property type="entry name" value="BACTERIOFERRITIN"/>
    <property type="match status" value="1"/>
</dbReference>
<organism evidence="4 5">
    <name type="scientific">Acetatifactor muris</name>
    <dbReference type="NCBI Taxonomy" id="879566"/>
    <lineage>
        <taxon>Bacteria</taxon>
        <taxon>Bacillati</taxon>
        <taxon>Bacillota</taxon>
        <taxon>Clostridia</taxon>
        <taxon>Lachnospirales</taxon>
        <taxon>Lachnospiraceae</taxon>
        <taxon>Acetatifactor</taxon>
    </lineage>
</organism>
<dbReference type="Gene3D" id="1.20.1260.10">
    <property type="match status" value="2"/>
</dbReference>
<dbReference type="Pfam" id="PF00210">
    <property type="entry name" value="Ferritin"/>
    <property type="match status" value="1"/>
</dbReference>
<keyword evidence="5" id="KW-1185">Reference proteome</keyword>
<dbReference type="Proteomes" id="UP000236311">
    <property type="component" value="Unassembled WGS sequence"/>
</dbReference>